<evidence type="ECO:0000256" key="1">
    <source>
        <dbReference type="SAM" id="MobiDB-lite"/>
    </source>
</evidence>
<sequence length="114" mass="12448">MFSTEVTFTLPKGYLDADGVLHTEGVMRLATAADEILPLRDPRVQQNPAYLAVIVMARVITRLGSVPDVNTKVIEGLFAGDLDYLQKLYEQLNGDEPQAEPAGDRGFRLVGEAS</sequence>
<evidence type="ECO:0000313" key="2">
    <source>
        <dbReference type="EMBL" id="OJF14203.1"/>
    </source>
</evidence>
<comment type="caution">
    <text evidence="2">The sequence shown here is derived from an EMBL/GenBank/DDBJ whole genome shotgun (WGS) entry which is preliminary data.</text>
</comment>
<name>A0A1K0GXP3_9ACTN</name>
<accession>A0A1K0GXP3</accession>
<gene>
    <name evidence="2" type="ORF">BG844_11135</name>
</gene>
<evidence type="ECO:0008006" key="4">
    <source>
        <dbReference type="Google" id="ProtNLM"/>
    </source>
</evidence>
<proteinExistence type="predicted"/>
<keyword evidence="3" id="KW-1185">Reference proteome</keyword>
<dbReference type="RefSeq" id="WP_071805073.1">
    <property type="nucleotide sequence ID" value="NZ_MEIA01000109.1"/>
</dbReference>
<protein>
    <recommendedName>
        <fullName evidence="4">Tail assembly chaperone E/41/14-like protein</fullName>
    </recommendedName>
</protein>
<dbReference type="Proteomes" id="UP000182486">
    <property type="component" value="Unassembled WGS sequence"/>
</dbReference>
<dbReference type="EMBL" id="MEIA01000109">
    <property type="protein sequence ID" value="OJF14203.1"/>
    <property type="molecule type" value="Genomic_DNA"/>
</dbReference>
<feature type="region of interest" description="Disordered" evidence="1">
    <location>
        <begin position="94"/>
        <end position="114"/>
    </location>
</feature>
<dbReference type="AlphaFoldDB" id="A0A1K0GXP3"/>
<organism evidence="2 3">
    <name type="scientific">Couchioplanes caeruleus subsp. caeruleus</name>
    <dbReference type="NCBI Taxonomy" id="56427"/>
    <lineage>
        <taxon>Bacteria</taxon>
        <taxon>Bacillati</taxon>
        <taxon>Actinomycetota</taxon>
        <taxon>Actinomycetes</taxon>
        <taxon>Micromonosporales</taxon>
        <taxon>Micromonosporaceae</taxon>
        <taxon>Couchioplanes</taxon>
    </lineage>
</organism>
<reference evidence="2 3" key="1">
    <citation type="submission" date="2016-09" db="EMBL/GenBank/DDBJ databases">
        <title>Couchioplanes caeruleus draft genome sequence.</title>
        <authorList>
            <person name="Sheehan J."/>
            <person name="Caffrey P."/>
        </authorList>
    </citation>
    <scope>NUCLEOTIDE SEQUENCE [LARGE SCALE GENOMIC DNA]</scope>
    <source>
        <strain evidence="2 3">DSM 43634</strain>
    </source>
</reference>
<evidence type="ECO:0000313" key="3">
    <source>
        <dbReference type="Proteomes" id="UP000182486"/>
    </source>
</evidence>